<name>A0AAD4MUG3_9BILA</name>
<keyword evidence="3" id="KW-1185">Reference proteome</keyword>
<protein>
    <submittedName>
        <fullName evidence="2">DnaJ domain-containing protein</fullName>
    </submittedName>
</protein>
<dbReference type="Pfam" id="PF00226">
    <property type="entry name" value="DnaJ"/>
    <property type="match status" value="1"/>
</dbReference>
<organism evidence="2 3">
    <name type="scientific">Ditylenchus destructor</name>
    <dbReference type="NCBI Taxonomy" id="166010"/>
    <lineage>
        <taxon>Eukaryota</taxon>
        <taxon>Metazoa</taxon>
        <taxon>Ecdysozoa</taxon>
        <taxon>Nematoda</taxon>
        <taxon>Chromadorea</taxon>
        <taxon>Rhabditida</taxon>
        <taxon>Tylenchina</taxon>
        <taxon>Tylenchomorpha</taxon>
        <taxon>Sphaerularioidea</taxon>
        <taxon>Anguinidae</taxon>
        <taxon>Anguininae</taxon>
        <taxon>Ditylenchus</taxon>
    </lineage>
</organism>
<dbReference type="GO" id="GO:0005789">
    <property type="term" value="C:endoplasmic reticulum membrane"/>
    <property type="evidence" value="ECO:0007669"/>
    <property type="project" value="TreeGrafter"/>
</dbReference>
<dbReference type="Proteomes" id="UP001201812">
    <property type="component" value="Unassembled WGS sequence"/>
</dbReference>
<dbReference type="InterPro" id="IPR051100">
    <property type="entry name" value="DnaJ_subfamily_B/C"/>
</dbReference>
<dbReference type="InterPro" id="IPR036869">
    <property type="entry name" value="J_dom_sf"/>
</dbReference>
<dbReference type="EMBL" id="JAKKPZ010000049">
    <property type="protein sequence ID" value="KAI1706297.1"/>
    <property type="molecule type" value="Genomic_DNA"/>
</dbReference>
<dbReference type="PRINTS" id="PR00625">
    <property type="entry name" value="JDOMAIN"/>
</dbReference>
<dbReference type="PROSITE" id="PS50076">
    <property type="entry name" value="DNAJ_2"/>
    <property type="match status" value="1"/>
</dbReference>
<dbReference type="AlphaFoldDB" id="A0AAD4MUG3"/>
<evidence type="ECO:0000313" key="2">
    <source>
        <dbReference type="EMBL" id="KAI1706297.1"/>
    </source>
</evidence>
<sequence>MATNCSVVARRSDRQEDISKAFQFACSYVSSLFRNRPICTKYYEILGVDPEANEAQLKTAYKKTAFLFHTDRAGANEHIKDINEAFRVLSTPALREAYDKGGIIGVQRYENGLLAEGRIIDIGKIIREKESSLAEKGTWQDPISCAMYRCGLDTEYAELAAIDLRSCEPLDPELVRNLTQQGLGFITSAIQLALKEKFQCFVCQNYMAVLDELCCCNTDESSKQEGPHCLNKCCPQRILPCSNSRVKCDQSIVHKTCQAFGVDPQVSYKKWNAVNNKLLFILK</sequence>
<proteinExistence type="predicted"/>
<dbReference type="GO" id="GO:0071218">
    <property type="term" value="P:cellular response to misfolded protein"/>
    <property type="evidence" value="ECO:0007669"/>
    <property type="project" value="TreeGrafter"/>
</dbReference>
<comment type="caution">
    <text evidence="2">The sequence shown here is derived from an EMBL/GenBank/DDBJ whole genome shotgun (WGS) entry which is preliminary data.</text>
</comment>
<dbReference type="SMART" id="SM00271">
    <property type="entry name" value="DnaJ"/>
    <property type="match status" value="1"/>
</dbReference>
<dbReference type="GO" id="GO:0030544">
    <property type="term" value="F:Hsp70 protein binding"/>
    <property type="evidence" value="ECO:0007669"/>
    <property type="project" value="TreeGrafter"/>
</dbReference>
<dbReference type="CDD" id="cd06257">
    <property type="entry name" value="DnaJ"/>
    <property type="match status" value="1"/>
</dbReference>
<dbReference type="PANTHER" id="PTHR43908">
    <property type="entry name" value="AT29763P-RELATED"/>
    <property type="match status" value="1"/>
</dbReference>
<evidence type="ECO:0000259" key="1">
    <source>
        <dbReference type="PROSITE" id="PS50076"/>
    </source>
</evidence>
<dbReference type="InterPro" id="IPR001623">
    <property type="entry name" value="DnaJ_domain"/>
</dbReference>
<dbReference type="SUPFAM" id="SSF46565">
    <property type="entry name" value="Chaperone J-domain"/>
    <property type="match status" value="1"/>
</dbReference>
<evidence type="ECO:0000313" key="3">
    <source>
        <dbReference type="Proteomes" id="UP001201812"/>
    </source>
</evidence>
<accession>A0AAD4MUG3</accession>
<feature type="domain" description="J" evidence="1">
    <location>
        <begin position="41"/>
        <end position="102"/>
    </location>
</feature>
<dbReference type="Gene3D" id="1.10.287.110">
    <property type="entry name" value="DnaJ domain"/>
    <property type="match status" value="1"/>
</dbReference>
<dbReference type="PANTHER" id="PTHR43908:SF3">
    <property type="entry name" value="AT29763P-RELATED"/>
    <property type="match status" value="1"/>
</dbReference>
<reference evidence="2" key="1">
    <citation type="submission" date="2022-01" db="EMBL/GenBank/DDBJ databases">
        <title>Genome Sequence Resource for Two Populations of Ditylenchus destructor, the Migratory Endoparasitic Phytonematode.</title>
        <authorList>
            <person name="Zhang H."/>
            <person name="Lin R."/>
            <person name="Xie B."/>
        </authorList>
    </citation>
    <scope>NUCLEOTIDE SEQUENCE</scope>
    <source>
        <strain evidence="2">BazhouSP</strain>
    </source>
</reference>
<gene>
    <name evidence="2" type="ORF">DdX_13138</name>
</gene>